<gene>
    <name evidence="1" type="ORF">OVA965_LOCUS26143</name>
    <name evidence="2" type="ORF">TMI583_LOCUS26877</name>
</gene>
<comment type="caution">
    <text evidence="2">The sequence shown here is derived from an EMBL/GenBank/DDBJ whole genome shotgun (WGS) entry which is preliminary data.</text>
</comment>
<dbReference type="Proteomes" id="UP000677228">
    <property type="component" value="Unassembled WGS sequence"/>
</dbReference>
<evidence type="ECO:0000313" key="1">
    <source>
        <dbReference type="EMBL" id="CAF1248096.1"/>
    </source>
</evidence>
<dbReference type="AlphaFoldDB" id="A0A8S2PKV2"/>
<sequence>MPTCFENLYNELFYETFDYMDSYEIFYSLANLNQRIDNLICTMPRMHADITPDSFLFYYEKILPSIKSHLISLTLDNINGVKLAIFSTTHVLQTFAHLKALTLIGTTTTIVTNTLPVLRYLRINSCDVKDFDYSHIQHVFKLCPNLKWFSFSSYKVKFVNATTWKYVLSSTKITKFHLDVQFVNMYVALRDKIDIDKIRQEFENSFWRDKKWNIVCMDYIDNVWGAKRSRFEQHVKVYSVDN</sequence>
<protein>
    <submittedName>
        <fullName evidence="2">Uncharacterized protein</fullName>
    </submittedName>
</protein>
<name>A0A8S2PKV2_9BILA</name>
<reference evidence="2" key="1">
    <citation type="submission" date="2021-02" db="EMBL/GenBank/DDBJ databases">
        <authorList>
            <person name="Nowell W R."/>
        </authorList>
    </citation>
    <scope>NUCLEOTIDE SEQUENCE</scope>
</reference>
<dbReference type="InterPro" id="IPR032675">
    <property type="entry name" value="LRR_dom_sf"/>
</dbReference>
<accession>A0A8S2PKV2</accession>
<organism evidence="2 3">
    <name type="scientific">Didymodactylos carnosus</name>
    <dbReference type="NCBI Taxonomy" id="1234261"/>
    <lineage>
        <taxon>Eukaryota</taxon>
        <taxon>Metazoa</taxon>
        <taxon>Spiralia</taxon>
        <taxon>Gnathifera</taxon>
        <taxon>Rotifera</taxon>
        <taxon>Eurotatoria</taxon>
        <taxon>Bdelloidea</taxon>
        <taxon>Philodinida</taxon>
        <taxon>Philodinidae</taxon>
        <taxon>Didymodactylos</taxon>
    </lineage>
</organism>
<evidence type="ECO:0000313" key="2">
    <source>
        <dbReference type="EMBL" id="CAF4055655.1"/>
    </source>
</evidence>
<dbReference type="EMBL" id="CAJOBA010038142">
    <property type="protein sequence ID" value="CAF4055655.1"/>
    <property type="molecule type" value="Genomic_DNA"/>
</dbReference>
<dbReference type="Gene3D" id="3.80.10.10">
    <property type="entry name" value="Ribonuclease Inhibitor"/>
    <property type="match status" value="1"/>
</dbReference>
<evidence type="ECO:0000313" key="3">
    <source>
        <dbReference type="Proteomes" id="UP000682733"/>
    </source>
</evidence>
<dbReference type="SUPFAM" id="SSF52047">
    <property type="entry name" value="RNI-like"/>
    <property type="match status" value="1"/>
</dbReference>
<dbReference type="EMBL" id="CAJNOK010016597">
    <property type="protein sequence ID" value="CAF1248096.1"/>
    <property type="molecule type" value="Genomic_DNA"/>
</dbReference>
<proteinExistence type="predicted"/>
<dbReference type="Proteomes" id="UP000682733">
    <property type="component" value="Unassembled WGS sequence"/>
</dbReference>